<keyword evidence="7" id="KW-1185">Reference proteome</keyword>
<dbReference type="PIRSF" id="PIRSF002741">
    <property type="entry name" value="MppA"/>
    <property type="match status" value="1"/>
</dbReference>
<keyword evidence="3 4" id="KW-0732">Signal</keyword>
<evidence type="ECO:0000259" key="5">
    <source>
        <dbReference type="Pfam" id="PF00496"/>
    </source>
</evidence>
<comment type="similarity">
    <text evidence="1">Belongs to the bacterial solute-binding protein 5 family.</text>
</comment>
<evidence type="ECO:0000256" key="1">
    <source>
        <dbReference type="ARBA" id="ARBA00005695"/>
    </source>
</evidence>
<dbReference type="GO" id="GO:0042597">
    <property type="term" value="C:periplasmic space"/>
    <property type="evidence" value="ECO:0007669"/>
    <property type="project" value="UniProtKB-ARBA"/>
</dbReference>
<organism evidence="6 7">
    <name type="scientific">Deinococcus yavapaiensis KR-236</name>
    <dbReference type="NCBI Taxonomy" id="694435"/>
    <lineage>
        <taxon>Bacteria</taxon>
        <taxon>Thermotogati</taxon>
        <taxon>Deinococcota</taxon>
        <taxon>Deinococci</taxon>
        <taxon>Deinococcales</taxon>
        <taxon>Deinococcaceae</taxon>
        <taxon>Deinococcus</taxon>
    </lineage>
</organism>
<protein>
    <submittedName>
        <fullName evidence="6">Peptide/nickel transport system substrate-binding protein</fullName>
    </submittedName>
</protein>
<dbReference type="GO" id="GO:0015833">
    <property type="term" value="P:peptide transport"/>
    <property type="evidence" value="ECO:0007669"/>
    <property type="project" value="TreeGrafter"/>
</dbReference>
<dbReference type="PANTHER" id="PTHR30290:SF9">
    <property type="entry name" value="OLIGOPEPTIDE-BINDING PROTEIN APPA"/>
    <property type="match status" value="1"/>
</dbReference>
<evidence type="ECO:0000313" key="6">
    <source>
        <dbReference type="EMBL" id="PYE54257.1"/>
    </source>
</evidence>
<dbReference type="PANTHER" id="PTHR30290">
    <property type="entry name" value="PERIPLASMIC BINDING COMPONENT OF ABC TRANSPORTER"/>
    <property type="match status" value="1"/>
</dbReference>
<dbReference type="Gene3D" id="3.90.76.10">
    <property type="entry name" value="Dipeptide-binding Protein, Domain 1"/>
    <property type="match status" value="1"/>
</dbReference>
<dbReference type="Gene3D" id="3.40.190.10">
    <property type="entry name" value="Periplasmic binding protein-like II"/>
    <property type="match status" value="1"/>
</dbReference>
<dbReference type="EMBL" id="QJSX01000006">
    <property type="protein sequence ID" value="PYE54257.1"/>
    <property type="molecule type" value="Genomic_DNA"/>
</dbReference>
<gene>
    <name evidence="6" type="ORF">DES52_106223</name>
</gene>
<comment type="caution">
    <text evidence="6">The sequence shown here is derived from an EMBL/GenBank/DDBJ whole genome shotgun (WGS) entry which is preliminary data.</text>
</comment>
<proteinExistence type="inferred from homology"/>
<evidence type="ECO:0000313" key="7">
    <source>
        <dbReference type="Proteomes" id="UP000248326"/>
    </source>
</evidence>
<dbReference type="GO" id="GO:0043190">
    <property type="term" value="C:ATP-binding cassette (ABC) transporter complex"/>
    <property type="evidence" value="ECO:0007669"/>
    <property type="project" value="InterPro"/>
</dbReference>
<dbReference type="AlphaFoldDB" id="A0A318SBW5"/>
<feature type="chain" id="PRO_5016433206" evidence="4">
    <location>
        <begin position="18"/>
        <end position="596"/>
    </location>
</feature>
<dbReference type="CDD" id="cd08513">
    <property type="entry name" value="PBP2_thermophilic_Hb8_like"/>
    <property type="match status" value="1"/>
</dbReference>
<feature type="domain" description="Solute-binding protein family 5" evidence="5">
    <location>
        <begin position="96"/>
        <end position="483"/>
    </location>
</feature>
<dbReference type="InterPro" id="IPR000914">
    <property type="entry name" value="SBP_5_dom"/>
</dbReference>
<dbReference type="Pfam" id="PF00496">
    <property type="entry name" value="SBP_bac_5"/>
    <property type="match status" value="1"/>
</dbReference>
<dbReference type="InterPro" id="IPR039424">
    <property type="entry name" value="SBP_5"/>
</dbReference>
<dbReference type="SUPFAM" id="SSF53850">
    <property type="entry name" value="Periplasmic binding protein-like II"/>
    <property type="match status" value="1"/>
</dbReference>
<accession>A0A318SBW5</accession>
<evidence type="ECO:0000256" key="4">
    <source>
        <dbReference type="SAM" id="SignalP"/>
    </source>
</evidence>
<dbReference type="InterPro" id="IPR030678">
    <property type="entry name" value="Peptide/Ni-bd"/>
</dbReference>
<sequence>MKKLLALSLLMLGAALAGPRQNNVIIATSQEPANILDYWSTANQAISAEINGFLAPSLIQKNNAGDLFAVVASRVPSTSNGDIKITRQGNDVVSNSVTYRIRPEAKWSDGTPITTRDFQFWLDVAKDERVPIPARDPWDRATIARVNDKTFTITYNKGGYIFADQVSPGYAPAHVMQADWNAFKSATDKLDAKTQAQEINNRFSQFLAKFTTARSLPRVSAGPFRVTSWSPGSSMTLTRNPNFWIKPQGGENKYAREIIYRFIGDTNTLRVNILSGQIDAVSSVGLTFDQGLQLQPQERGRFKVEFVPGAVWEHIDVNQFTNVQKVKDLGLDDKRTRQAILYAMNRESLVQQLYQGKQPVSSTFVSTFSSLYKGNVKKYDYNPTRAKQLLAELGWKAGADGILVRNGKRFTLNFTTTAGNRIRERVQQILIRDLKAVGIEATVANQPSAIVFDDAFINRASEGKWDMFMFAYTQDPATEDAGLLIGKLPSGDSNIPTAANGYSGQVISGWNSAAFDRLAVSARTEFDPAKRKQLFSQMQDIFADELPILPLYNRSNVITRATGLVNYTFSGANQYPGWNAWTLGWQQNGATEQNPR</sequence>
<dbReference type="Proteomes" id="UP000248326">
    <property type="component" value="Unassembled WGS sequence"/>
</dbReference>
<keyword evidence="2" id="KW-0813">Transport</keyword>
<reference evidence="6 7" key="1">
    <citation type="submission" date="2018-06" db="EMBL/GenBank/DDBJ databases">
        <title>Genomic Encyclopedia of Type Strains, Phase IV (KMG-IV): sequencing the most valuable type-strain genomes for metagenomic binning, comparative biology and taxonomic classification.</title>
        <authorList>
            <person name="Goeker M."/>
        </authorList>
    </citation>
    <scope>NUCLEOTIDE SEQUENCE [LARGE SCALE GENOMIC DNA]</scope>
    <source>
        <strain evidence="6 7">DSM 18048</strain>
    </source>
</reference>
<evidence type="ECO:0000256" key="3">
    <source>
        <dbReference type="ARBA" id="ARBA00022729"/>
    </source>
</evidence>
<dbReference type="GO" id="GO:1904680">
    <property type="term" value="F:peptide transmembrane transporter activity"/>
    <property type="evidence" value="ECO:0007669"/>
    <property type="project" value="TreeGrafter"/>
</dbReference>
<evidence type="ECO:0000256" key="2">
    <source>
        <dbReference type="ARBA" id="ARBA00022448"/>
    </source>
</evidence>
<dbReference type="Gene3D" id="3.10.105.10">
    <property type="entry name" value="Dipeptide-binding Protein, Domain 3"/>
    <property type="match status" value="1"/>
</dbReference>
<dbReference type="RefSeq" id="WP_110886627.1">
    <property type="nucleotide sequence ID" value="NZ_QJSX01000006.1"/>
</dbReference>
<feature type="signal peptide" evidence="4">
    <location>
        <begin position="1"/>
        <end position="17"/>
    </location>
</feature>
<dbReference type="OrthoDB" id="9772924at2"/>
<name>A0A318SBW5_9DEIO</name>